<dbReference type="InterPro" id="IPR013783">
    <property type="entry name" value="Ig-like_fold"/>
</dbReference>
<evidence type="ECO:0000256" key="1">
    <source>
        <dbReference type="SAM" id="Phobius"/>
    </source>
</evidence>
<keyword evidence="1" id="KW-0812">Transmembrane</keyword>
<dbReference type="Gene3D" id="2.60.40.10">
    <property type="entry name" value="Immunoglobulins"/>
    <property type="match status" value="1"/>
</dbReference>
<protein>
    <recommendedName>
        <fullName evidence="2">PKD domain-containing protein</fullName>
    </recommendedName>
</protein>
<dbReference type="SUPFAM" id="SSF49299">
    <property type="entry name" value="PKD domain"/>
    <property type="match status" value="1"/>
</dbReference>
<feature type="domain" description="PKD" evidence="2">
    <location>
        <begin position="612"/>
        <end position="663"/>
    </location>
</feature>
<evidence type="ECO:0000259" key="2">
    <source>
        <dbReference type="Pfam" id="PF18911"/>
    </source>
</evidence>
<name>A0A940DLL8_9BACT</name>
<reference evidence="3" key="1">
    <citation type="submission" date="2020-10" db="EMBL/GenBank/DDBJ databases">
        <authorList>
            <person name="Gilroy R."/>
        </authorList>
    </citation>
    <scope>NUCLEOTIDE SEQUENCE</scope>
    <source>
        <strain evidence="3">3924</strain>
    </source>
</reference>
<dbReference type="EMBL" id="JADIMV010000105">
    <property type="protein sequence ID" value="MBO8440227.1"/>
    <property type="molecule type" value="Genomic_DNA"/>
</dbReference>
<feature type="transmembrane region" description="Helical" evidence="1">
    <location>
        <begin position="7"/>
        <end position="28"/>
    </location>
</feature>
<dbReference type="InterPro" id="IPR035986">
    <property type="entry name" value="PKD_dom_sf"/>
</dbReference>
<evidence type="ECO:0000313" key="3">
    <source>
        <dbReference type="EMBL" id="MBO8440227.1"/>
    </source>
</evidence>
<keyword evidence="1" id="KW-1133">Transmembrane helix</keyword>
<dbReference type="Proteomes" id="UP000712007">
    <property type="component" value="Unassembled WGS sequence"/>
</dbReference>
<dbReference type="Pfam" id="PF18911">
    <property type="entry name" value="PKD_4"/>
    <property type="match status" value="1"/>
</dbReference>
<comment type="caution">
    <text evidence="3">The sequence shown here is derived from an EMBL/GenBank/DDBJ whole genome shotgun (WGS) entry which is preliminary data.</text>
</comment>
<evidence type="ECO:0000313" key="4">
    <source>
        <dbReference type="Proteomes" id="UP000712007"/>
    </source>
</evidence>
<reference evidence="3" key="2">
    <citation type="journal article" date="2021" name="PeerJ">
        <title>Extensive microbial diversity within the chicken gut microbiome revealed by metagenomics and culture.</title>
        <authorList>
            <person name="Gilroy R."/>
            <person name="Ravi A."/>
            <person name="Getino M."/>
            <person name="Pursley I."/>
            <person name="Horton D.L."/>
            <person name="Alikhan N.F."/>
            <person name="Baker D."/>
            <person name="Gharbi K."/>
            <person name="Hall N."/>
            <person name="Watson M."/>
            <person name="Adriaenssens E.M."/>
            <person name="Foster-Nyarko E."/>
            <person name="Jarju S."/>
            <person name="Secka A."/>
            <person name="Antonio M."/>
            <person name="Oren A."/>
            <person name="Chaudhuri R.R."/>
            <person name="La Ragione R."/>
            <person name="Hildebrand F."/>
            <person name="Pallen M.J."/>
        </authorList>
    </citation>
    <scope>NUCLEOTIDE SEQUENCE</scope>
    <source>
        <strain evidence="3">3924</strain>
    </source>
</reference>
<accession>A0A940DLL8</accession>
<dbReference type="AlphaFoldDB" id="A0A940DLL8"/>
<organism evidence="3 4">
    <name type="scientific">Candidatus Aphodosoma intestinipullorum</name>
    <dbReference type="NCBI Taxonomy" id="2840674"/>
    <lineage>
        <taxon>Bacteria</taxon>
        <taxon>Pseudomonadati</taxon>
        <taxon>Bacteroidota</taxon>
        <taxon>Bacteroidia</taxon>
        <taxon>Bacteroidales</taxon>
        <taxon>Candidatus Aphodosoma</taxon>
    </lineage>
</organism>
<sequence>MKRRNGIVYAMLTGIIMAVQALCGQMYAQVYSCDFEDETENKQWTLNSGVFGEDCANRWYIGTAANNGGQNGLYISNDGGQTASYAGRSLVVISYRTLTLAAGTYELAFDWQAGASRSNAFYVCWIPDTVTGINSNINGFLPEWVEKYAVPFTDSLMLTSANWNTSADTIISDGTPHKLAFVWNNKVEEPAIPGACIDNIDILPINDCEKPHDISITSVGEKITISWQGSADSYDVRFKASSDNVWHEQYGLTTTQYESNDISEGMVDVYVRSHCGEEYSTWVSYSQFVFFKGTRCVDYLDLTRENCFYGTYDKPQSMRGVVNYGPYSIQSRHTIHYDPIERDPRTDNKLKTVPDGEIASVRLGNWEINGEGESVQFQYTVDASTSAILLLKYAVVLENPGHDKDEQPRFTLSILKNGQPLDNYGCGEADFSAGYTEEKWNTAQEGKVEWKDWTTVGINLAQYDGETLTIRLTTYDCTLGGHYGYAYFALGCSDGKMQGLSCGDTPTNAFKGPDGFKYVWYLPDAPLDTISTEQVLPVLPNDTMTYYCNVIQPTNDSCWYTISATAIPRWPVAEATYELGTRDCKNIVQFTNESYVKLVNPITNDTSVMDQPCETAHWDFGDGTTSDVISPMHEFPGEGGKYNVTLTAGLANGLCLSTYTFTVDLPEVKESTDTIEGFVCKGNPYEFHGVNRYSTGFYNDTTIDSINGCRVIEVLDLTVIDKTDTVIYDTVCSANLPYIFNGEECNESGTYTANLENIHQCDSTVTLELYVNESLILDIAGSTQACADDGEVRIPFDVLSGTVTSYNLNCGQDSALNVRDGVPEEGAVVIRLPESIRPGLYRTTVDFANMECGNYTHAVDIELRYADSIIAQRWGDVLGVRNAEWNGGYEFAAYQWYENGQPLEGETSALLYRPDGLTVGAEYCVELTRADDGVKALTCAKEAQDFSSVEVTPTVTFSGGTVGVKSGAAGRARLWSAAGTLAGSYPLNDGETDITVNAAAGVYILEISLEDGTSVTEKIIVKQN</sequence>
<keyword evidence="1" id="KW-0472">Membrane</keyword>
<proteinExistence type="predicted"/>
<dbReference type="InterPro" id="IPR000601">
    <property type="entry name" value="PKD_dom"/>
</dbReference>
<gene>
    <name evidence="3" type="ORF">IAC51_06205</name>
</gene>